<sequence>MKYISSPLFCSSFTFTLVLLWTFCIHLGLVSAEGGLSNLHLSEIFKYFIVALLLSVLISIYGVSKGASEKRVLWIYRVWGGLLLAVGTFIFFCFSVSGLILVGLALTFGSGRAEE</sequence>
<name>A0ABR7A090_9BURK</name>
<organism evidence="2 3">
    <name type="scientific">Undibacterium curvum</name>
    <dbReference type="NCBI Taxonomy" id="2762294"/>
    <lineage>
        <taxon>Bacteria</taxon>
        <taxon>Pseudomonadati</taxon>
        <taxon>Pseudomonadota</taxon>
        <taxon>Betaproteobacteria</taxon>
        <taxon>Burkholderiales</taxon>
        <taxon>Oxalobacteraceae</taxon>
        <taxon>Undibacterium</taxon>
    </lineage>
</organism>
<comment type="caution">
    <text evidence="2">The sequence shown here is derived from an EMBL/GenBank/DDBJ whole genome shotgun (WGS) entry which is preliminary data.</text>
</comment>
<protein>
    <submittedName>
        <fullName evidence="2">Uncharacterized protein</fullName>
    </submittedName>
</protein>
<evidence type="ECO:0000313" key="2">
    <source>
        <dbReference type="EMBL" id="MBC3930117.1"/>
    </source>
</evidence>
<accession>A0ABR7A090</accession>
<proteinExistence type="predicted"/>
<feature type="transmembrane region" description="Helical" evidence="1">
    <location>
        <begin position="12"/>
        <end position="32"/>
    </location>
</feature>
<keyword evidence="1" id="KW-0472">Membrane</keyword>
<keyword evidence="1" id="KW-1133">Transmembrane helix</keyword>
<feature type="transmembrane region" description="Helical" evidence="1">
    <location>
        <begin position="44"/>
        <end position="63"/>
    </location>
</feature>
<keyword evidence="3" id="KW-1185">Reference proteome</keyword>
<evidence type="ECO:0000313" key="3">
    <source>
        <dbReference type="Proteomes" id="UP000654304"/>
    </source>
</evidence>
<reference evidence="2 3" key="1">
    <citation type="submission" date="2020-08" db="EMBL/GenBank/DDBJ databases">
        <title>Novel species isolated from subtropical streams in China.</title>
        <authorList>
            <person name="Lu H."/>
        </authorList>
    </citation>
    <scope>NUCLEOTIDE SEQUENCE [LARGE SCALE GENOMIC DNA]</scope>
    <source>
        <strain evidence="2 3">CY22W</strain>
    </source>
</reference>
<dbReference type="Proteomes" id="UP000654304">
    <property type="component" value="Unassembled WGS sequence"/>
</dbReference>
<dbReference type="RefSeq" id="WP_186902028.1">
    <property type="nucleotide sequence ID" value="NZ_JACOGD010000001.1"/>
</dbReference>
<feature type="transmembrane region" description="Helical" evidence="1">
    <location>
        <begin position="75"/>
        <end position="108"/>
    </location>
</feature>
<evidence type="ECO:0000256" key="1">
    <source>
        <dbReference type="SAM" id="Phobius"/>
    </source>
</evidence>
<gene>
    <name evidence="2" type="ORF">H8K43_00400</name>
</gene>
<dbReference type="EMBL" id="JACOGD010000001">
    <property type="protein sequence ID" value="MBC3930117.1"/>
    <property type="molecule type" value="Genomic_DNA"/>
</dbReference>
<keyword evidence="1" id="KW-0812">Transmembrane</keyword>